<dbReference type="PANTHER" id="PTHR36571">
    <property type="entry name" value="PROTEIN YGIW"/>
    <property type="match status" value="1"/>
</dbReference>
<dbReference type="InterPro" id="IPR010916">
    <property type="entry name" value="TonB_box_CS"/>
</dbReference>
<dbReference type="KEGG" id="bhc:JFL75_08595"/>
<keyword evidence="4" id="KW-1185">Reference proteome</keyword>
<dbReference type="Pfam" id="PF04076">
    <property type="entry name" value="BOF"/>
    <property type="match status" value="2"/>
</dbReference>
<dbReference type="InterPro" id="IPR036700">
    <property type="entry name" value="BOBF_sf"/>
</dbReference>
<evidence type="ECO:0000313" key="3">
    <source>
        <dbReference type="EMBL" id="QQO10960.1"/>
    </source>
</evidence>
<evidence type="ECO:0000256" key="1">
    <source>
        <dbReference type="ARBA" id="ARBA00022729"/>
    </source>
</evidence>
<dbReference type="EMBL" id="CP067089">
    <property type="protein sequence ID" value="QQO10960.1"/>
    <property type="molecule type" value="Genomic_DNA"/>
</dbReference>
<dbReference type="PANTHER" id="PTHR36571:SF1">
    <property type="entry name" value="PROTEIN YGIW"/>
    <property type="match status" value="1"/>
</dbReference>
<dbReference type="RefSeq" id="WP_215628265.1">
    <property type="nucleotide sequence ID" value="NZ_CP067089.2"/>
</dbReference>
<dbReference type="NCBIfam" id="NF033674">
    <property type="entry name" value="stress_OB_fold"/>
    <property type="match status" value="2"/>
</dbReference>
<dbReference type="AlphaFoldDB" id="A0A7T7XR47"/>
<feature type="chain" id="PRO_5031528527" evidence="2">
    <location>
        <begin position="24"/>
        <end position="228"/>
    </location>
</feature>
<keyword evidence="1 2" id="KW-0732">Signal</keyword>
<dbReference type="InterPro" id="IPR005220">
    <property type="entry name" value="CarO-like"/>
</dbReference>
<sequence>MKKTGIIAIVLLLAGSIALSAQGAVSIESARQMVNGPAVGPAPEPPRPMPGPAAGRIPPVPPAPPAHEKQWVTVQGTLEPLIQAEYYRLADATGDLLVKIKNDKWRGLMVKAGDTVLVSGNLSWKKEGLVLDAKFIQKGDTPAEAATVSQSIQLPDHSWVVLRGRISQGITKDRYIFSDSSGDIAVKITDGIWRGLMVRPGDTITIHGEIDRDKRTFVPEVKVEYIEM</sequence>
<feature type="signal peptide" evidence="2">
    <location>
        <begin position="1"/>
        <end position="23"/>
    </location>
</feature>
<gene>
    <name evidence="3" type="ORF">JFL75_08595</name>
</gene>
<proteinExistence type="predicted"/>
<reference evidence="3" key="1">
    <citation type="submission" date="2021-01" db="EMBL/GenBank/DDBJ databases">
        <title>Description of Breznakiella homolactica.</title>
        <authorList>
            <person name="Song Y."/>
            <person name="Brune A."/>
        </authorList>
    </citation>
    <scope>NUCLEOTIDE SEQUENCE</scope>
    <source>
        <strain evidence="3">RmG30</strain>
    </source>
</reference>
<name>A0A7T7XR47_9SPIR</name>
<dbReference type="PROSITE" id="PS00430">
    <property type="entry name" value="TONB_DEPENDENT_REC_1"/>
    <property type="match status" value="1"/>
</dbReference>
<protein>
    <submittedName>
        <fullName evidence="3">NirD/YgiW/YdeI family stress tolerance protein</fullName>
    </submittedName>
</protein>
<organism evidence="3 4">
    <name type="scientific">Breznakiella homolactica</name>
    <dbReference type="NCBI Taxonomy" id="2798577"/>
    <lineage>
        <taxon>Bacteria</taxon>
        <taxon>Pseudomonadati</taxon>
        <taxon>Spirochaetota</taxon>
        <taxon>Spirochaetia</taxon>
        <taxon>Spirochaetales</taxon>
        <taxon>Breznakiellaceae</taxon>
        <taxon>Breznakiella</taxon>
    </lineage>
</organism>
<evidence type="ECO:0000313" key="4">
    <source>
        <dbReference type="Proteomes" id="UP000595917"/>
    </source>
</evidence>
<accession>A0A7T7XR47</accession>
<dbReference type="SUPFAM" id="SSF101756">
    <property type="entry name" value="Hypothetical protein YgiW"/>
    <property type="match status" value="2"/>
</dbReference>
<dbReference type="Gene3D" id="2.40.50.200">
    <property type="entry name" value="Bacterial OB-fold"/>
    <property type="match status" value="2"/>
</dbReference>
<dbReference type="Proteomes" id="UP000595917">
    <property type="component" value="Chromosome"/>
</dbReference>
<evidence type="ECO:0000256" key="2">
    <source>
        <dbReference type="SAM" id="SignalP"/>
    </source>
</evidence>